<name>A0A8S1RTK8_9CILI</name>
<dbReference type="AlphaFoldDB" id="A0A8S1RTK8"/>
<dbReference type="Proteomes" id="UP000692954">
    <property type="component" value="Unassembled WGS sequence"/>
</dbReference>
<keyword evidence="2" id="KW-1185">Reference proteome</keyword>
<organism evidence="1 2">
    <name type="scientific">Paramecium sonneborni</name>
    <dbReference type="NCBI Taxonomy" id="65129"/>
    <lineage>
        <taxon>Eukaryota</taxon>
        <taxon>Sar</taxon>
        <taxon>Alveolata</taxon>
        <taxon>Ciliophora</taxon>
        <taxon>Intramacronucleata</taxon>
        <taxon>Oligohymenophorea</taxon>
        <taxon>Peniculida</taxon>
        <taxon>Parameciidae</taxon>
        <taxon>Paramecium</taxon>
    </lineage>
</organism>
<reference evidence="1" key="1">
    <citation type="submission" date="2021-01" db="EMBL/GenBank/DDBJ databases">
        <authorList>
            <consortium name="Genoscope - CEA"/>
            <person name="William W."/>
        </authorList>
    </citation>
    <scope>NUCLEOTIDE SEQUENCE</scope>
</reference>
<evidence type="ECO:0000313" key="2">
    <source>
        <dbReference type="Proteomes" id="UP000692954"/>
    </source>
</evidence>
<comment type="caution">
    <text evidence="1">The sequence shown here is derived from an EMBL/GenBank/DDBJ whole genome shotgun (WGS) entry which is preliminary data.</text>
</comment>
<accession>A0A8S1RTK8</accession>
<protein>
    <submittedName>
        <fullName evidence="1">Uncharacterized protein</fullName>
    </submittedName>
</protein>
<dbReference type="EMBL" id="CAJJDN010000245">
    <property type="protein sequence ID" value="CAD8129814.1"/>
    <property type="molecule type" value="Genomic_DNA"/>
</dbReference>
<evidence type="ECO:0000313" key="1">
    <source>
        <dbReference type="EMBL" id="CAD8129814.1"/>
    </source>
</evidence>
<sequence length="59" mass="7228">MYKNGNTKRVKIQTQNFFAFATDKVTNYEEKCFQKHQLLMRLQIRTKQTINRRYSIIEI</sequence>
<proteinExistence type="predicted"/>
<gene>
    <name evidence="1" type="ORF">PSON_ATCC_30995.1.T2450014</name>
</gene>